<dbReference type="SUPFAM" id="SSF53383">
    <property type="entry name" value="PLP-dependent transferases"/>
    <property type="match status" value="1"/>
</dbReference>
<dbReference type="InterPro" id="IPR009651">
    <property type="entry name" value="Met_g_lyase_put"/>
</dbReference>
<evidence type="ECO:0008006" key="2">
    <source>
        <dbReference type="Google" id="ProtNLM"/>
    </source>
</evidence>
<dbReference type="Gene3D" id="3.40.640.10">
    <property type="entry name" value="Type I PLP-dependent aspartate aminotransferase-like (Major domain)"/>
    <property type="match status" value="1"/>
</dbReference>
<protein>
    <recommendedName>
        <fullName evidence="2">Methionine gamma-lyase</fullName>
    </recommendedName>
</protein>
<organism evidence="1">
    <name type="scientific">bioreactor metagenome</name>
    <dbReference type="NCBI Taxonomy" id="1076179"/>
    <lineage>
        <taxon>unclassified sequences</taxon>
        <taxon>metagenomes</taxon>
        <taxon>ecological metagenomes</taxon>
    </lineage>
</organism>
<accession>A0A645DED3</accession>
<gene>
    <name evidence="1" type="ORF">SDC9_134675</name>
</gene>
<proteinExistence type="predicted"/>
<dbReference type="EMBL" id="VSSQ01035376">
    <property type="protein sequence ID" value="MPM87575.1"/>
    <property type="molecule type" value="Genomic_DNA"/>
</dbReference>
<sequence>MQLSRGYGTRPTLSSSSVKAVADAVKSRSDAFIIVDNCYGEFCEDHEPCYYGADVSVGSLIKNPGGGIAESGGYIAGTKKAVELCSYRLTSPGIGLECGATLGQTKSIIKGLFYAPHTVLQAKKCAMLAAAVFSDMGYEVDPLPHAPRYDIIEAIRFKEREPLIAFCEGIQAGSPVDSFVTPVPWAMPGYADEVIMAAGAFTQGSSIELSADAPLREPYIAYLQGGLTYESAKIGILHAVNKLLEAGHAVIKYKI</sequence>
<reference evidence="1" key="1">
    <citation type="submission" date="2019-08" db="EMBL/GenBank/DDBJ databases">
        <authorList>
            <person name="Kucharzyk K."/>
            <person name="Murdoch R.W."/>
            <person name="Higgins S."/>
            <person name="Loffler F."/>
        </authorList>
    </citation>
    <scope>NUCLEOTIDE SEQUENCE</scope>
</reference>
<dbReference type="AlphaFoldDB" id="A0A645DED3"/>
<name>A0A645DED3_9ZZZZ</name>
<dbReference type="PANTHER" id="PTHR46658">
    <property type="entry name" value="CYS OR MET METABOLISM PYRIDOXAL-PHOSPHATE-DEPENDENT ENZYME"/>
    <property type="match status" value="1"/>
</dbReference>
<dbReference type="Pfam" id="PF06838">
    <property type="entry name" value="Met_gamma_lyase"/>
    <property type="match status" value="1"/>
</dbReference>
<dbReference type="InterPro" id="IPR015421">
    <property type="entry name" value="PyrdxlP-dep_Trfase_major"/>
</dbReference>
<dbReference type="Gene3D" id="3.90.1150.60">
    <property type="entry name" value="Methioning gamme-lyase, C-terminal domain"/>
    <property type="match status" value="1"/>
</dbReference>
<evidence type="ECO:0000313" key="1">
    <source>
        <dbReference type="EMBL" id="MPM87575.1"/>
    </source>
</evidence>
<comment type="caution">
    <text evidence="1">The sequence shown here is derived from an EMBL/GenBank/DDBJ whole genome shotgun (WGS) entry which is preliminary data.</text>
</comment>
<dbReference type="InterPro" id="IPR015424">
    <property type="entry name" value="PyrdxlP-dep_Trfase"/>
</dbReference>
<dbReference type="PANTHER" id="PTHR46658:SF1">
    <property type="entry name" value="CYS OR MET METABOLISM PYRIDOXAL-PHOSPHATE-DEPENDENT ENZYME"/>
    <property type="match status" value="1"/>
</dbReference>